<keyword evidence="2" id="KW-0175">Coiled coil</keyword>
<keyword evidence="5" id="KW-1185">Reference proteome</keyword>
<organism evidence="4 5">
    <name type="scientific">Micromonospora chaiyaphumensis</name>
    <dbReference type="NCBI Taxonomy" id="307119"/>
    <lineage>
        <taxon>Bacteria</taxon>
        <taxon>Bacillati</taxon>
        <taxon>Actinomycetota</taxon>
        <taxon>Actinomycetes</taxon>
        <taxon>Micromonosporales</taxon>
        <taxon>Micromonosporaceae</taxon>
        <taxon>Micromonospora</taxon>
    </lineage>
</organism>
<evidence type="ECO:0000256" key="3">
    <source>
        <dbReference type="SAM" id="MobiDB-lite"/>
    </source>
</evidence>
<feature type="coiled-coil region" evidence="2">
    <location>
        <begin position="27"/>
        <end position="164"/>
    </location>
</feature>
<evidence type="ECO:0000256" key="1">
    <source>
        <dbReference type="ARBA" id="ARBA00043985"/>
    </source>
</evidence>
<feature type="region of interest" description="Disordered" evidence="3">
    <location>
        <begin position="241"/>
        <end position="283"/>
    </location>
</feature>
<gene>
    <name evidence="4" type="ORF">GA0070214_1106</name>
</gene>
<dbReference type="InterPro" id="IPR007157">
    <property type="entry name" value="PspA_VIPP1"/>
</dbReference>
<dbReference type="Pfam" id="PF04012">
    <property type="entry name" value="PspA_IM30"/>
    <property type="match status" value="1"/>
</dbReference>
<dbReference type="Proteomes" id="UP000199629">
    <property type="component" value="Unassembled WGS sequence"/>
</dbReference>
<dbReference type="RefSeq" id="WP_091268456.1">
    <property type="nucleotide sequence ID" value="NZ_FMCS01000010.1"/>
</dbReference>
<name>A0A1C4YUG8_9ACTN</name>
<reference evidence="5" key="1">
    <citation type="submission" date="2016-06" db="EMBL/GenBank/DDBJ databases">
        <authorList>
            <person name="Varghese N."/>
            <person name="Submissions Spin"/>
        </authorList>
    </citation>
    <scope>NUCLEOTIDE SEQUENCE [LARGE SCALE GENOMIC DNA]</scope>
    <source>
        <strain evidence="5">DSM 45246</strain>
    </source>
</reference>
<protein>
    <submittedName>
        <fullName evidence="4">Phage shock protein A (PspA) family protein</fullName>
    </submittedName>
</protein>
<evidence type="ECO:0000256" key="2">
    <source>
        <dbReference type="SAM" id="Coils"/>
    </source>
</evidence>
<evidence type="ECO:0000313" key="4">
    <source>
        <dbReference type="EMBL" id="SCF24402.1"/>
    </source>
</evidence>
<dbReference type="EMBL" id="FMCS01000010">
    <property type="protein sequence ID" value="SCF24402.1"/>
    <property type="molecule type" value="Genomic_DNA"/>
</dbReference>
<proteinExistence type="inferred from homology"/>
<sequence length="283" mass="30892">MANPFVKGWKYLMALFGAKIDEHADPKVQIQQAIEEAQRQHQALVQQAAAVIGNQRQLEMKLSRQMTEVEQLQANARQALVLADQARGRGDETEAGRYEQSAQLLASQLVSAEQAMEDLKTLHDQALGAAAQARKAVENNSMILQQKLAERTKLLSQLEQAKMQETVARSLESMSALTAPGTTPSLNEVRDRIERRYADAMGRAELAGNSVEGRMLEIQKATLDSAGSARLEQIRSSMAGEQLGGRQERPGVGQPADPAAAARLDEIRSTMSRERGTGESTTS</sequence>
<accession>A0A1C4YUG8</accession>
<dbReference type="AlphaFoldDB" id="A0A1C4YUG8"/>
<feature type="compositionally biased region" description="Basic and acidic residues" evidence="3">
    <location>
        <begin position="263"/>
        <end position="277"/>
    </location>
</feature>
<comment type="similarity">
    <text evidence="1">Belongs to the PspA/Vipp/IM30 family.</text>
</comment>
<evidence type="ECO:0000313" key="5">
    <source>
        <dbReference type="Proteomes" id="UP000199629"/>
    </source>
</evidence>